<evidence type="ECO:0000313" key="2">
    <source>
        <dbReference type="EMBL" id="OCT92621.1"/>
    </source>
</evidence>
<dbReference type="Proteomes" id="UP000694892">
    <property type="component" value="Chromosome 2S"/>
</dbReference>
<dbReference type="EMBL" id="CM004469">
    <property type="protein sequence ID" value="OCT92621.1"/>
    <property type="molecule type" value="Genomic_DNA"/>
</dbReference>
<keyword evidence="1" id="KW-1133">Transmembrane helix</keyword>
<keyword evidence="1" id="KW-0472">Membrane</keyword>
<gene>
    <name evidence="2" type="ORF">XELAEV_18015678mg</name>
</gene>
<dbReference type="AlphaFoldDB" id="A0A974DKC4"/>
<sequence>MDVMKQSRQVMDKSQRICMSRTYLFHPKSLMKCFELNCHLIFLILVLFSNFIISFQRYFSFQITMLLCI</sequence>
<name>A0A974DKC4_XENLA</name>
<reference evidence="3" key="1">
    <citation type="journal article" date="2016" name="Nature">
        <title>Genome evolution in the allotetraploid frog Xenopus laevis.</title>
        <authorList>
            <person name="Session A.M."/>
            <person name="Uno Y."/>
            <person name="Kwon T."/>
            <person name="Chapman J.A."/>
            <person name="Toyoda A."/>
            <person name="Takahashi S."/>
            <person name="Fukui A."/>
            <person name="Hikosaka A."/>
            <person name="Suzuki A."/>
            <person name="Kondo M."/>
            <person name="van Heeringen S.J."/>
            <person name="Quigley I."/>
            <person name="Heinz S."/>
            <person name="Ogino H."/>
            <person name="Ochi H."/>
            <person name="Hellsten U."/>
            <person name="Lyons J.B."/>
            <person name="Simakov O."/>
            <person name="Putnam N."/>
            <person name="Stites J."/>
            <person name="Kuroki Y."/>
            <person name="Tanaka T."/>
            <person name="Michiue T."/>
            <person name="Watanabe M."/>
            <person name="Bogdanovic O."/>
            <person name="Lister R."/>
            <person name="Georgiou G."/>
            <person name="Paranjpe S.S."/>
            <person name="van Kruijsbergen I."/>
            <person name="Shu S."/>
            <person name="Carlson J."/>
            <person name="Kinoshita T."/>
            <person name="Ohta Y."/>
            <person name="Mawaribuchi S."/>
            <person name="Jenkins J."/>
            <person name="Grimwood J."/>
            <person name="Schmutz J."/>
            <person name="Mitros T."/>
            <person name="Mozaffari S.V."/>
            <person name="Suzuki Y."/>
            <person name="Haramoto Y."/>
            <person name="Yamamoto T.S."/>
            <person name="Takagi C."/>
            <person name="Heald R."/>
            <person name="Miller K."/>
            <person name="Haudenschild C."/>
            <person name="Kitzman J."/>
            <person name="Nakayama T."/>
            <person name="Izutsu Y."/>
            <person name="Robert J."/>
            <person name="Fortriede J."/>
            <person name="Burns K."/>
            <person name="Lotay V."/>
            <person name="Karimi K."/>
            <person name="Yasuoka Y."/>
            <person name="Dichmann D.S."/>
            <person name="Flajnik M.F."/>
            <person name="Houston D.W."/>
            <person name="Shendure J."/>
            <person name="DuPasquier L."/>
            <person name="Vize P.D."/>
            <person name="Zorn A.M."/>
            <person name="Ito M."/>
            <person name="Marcotte E.M."/>
            <person name="Wallingford J.B."/>
            <person name="Ito Y."/>
            <person name="Asashima M."/>
            <person name="Ueno N."/>
            <person name="Matsuda Y."/>
            <person name="Veenstra G.J."/>
            <person name="Fujiyama A."/>
            <person name="Harland R.M."/>
            <person name="Taira M."/>
            <person name="Rokhsar D.S."/>
        </authorList>
    </citation>
    <scope>NUCLEOTIDE SEQUENCE [LARGE SCALE GENOMIC DNA]</scope>
    <source>
        <strain evidence="3">J</strain>
    </source>
</reference>
<protein>
    <submittedName>
        <fullName evidence="2">Uncharacterized protein</fullName>
    </submittedName>
</protein>
<evidence type="ECO:0000256" key="1">
    <source>
        <dbReference type="SAM" id="Phobius"/>
    </source>
</evidence>
<keyword evidence="1" id="KW-0812">Transmembrane</keyword>
<proteinExistence type="predicted"/>
<feature type="transmembrane region" description="Helical" evidence="1">
    <location>
        <begin position="36"/>
        <end position="55"/>
    </location>
</feature>
<evidence type="ECO:0000313" key="3">
    <source>
        <dbReference type="Proteomes" id="UP000694892"/>
    </source>
</evidence>
<accession>A0A974DKC4</accession>
<organism evidence="2 3">
    <name type="scientific">Xenopus laevis</name>
    <name type="common">African clawed frog</name>
    <dbReference type="NCBI Taxonomy" id="8355"/>
    <lineage>
        <taxon>Eukaryota</taxon>
        <taxon>Metazoa</taxon>
        <taxon>Chordata</taxon>
        <taxon>Craniata</taxon>
        <taxon>Vertebrata</taxon>
        <taxon>Euteleostomi</taxon>
        <taxon>Amphibia</taxon>
        <taxon>Batrachia</taxon>
        <taxon>Anura</taxon>
        <taxon>Pipoidea</taxon>
        <taxon>Pipidae</taxon>
        <taxon>Xenopodinae</taxon>
        <taxon>Xenopus</taxon>
        <taxon>Xenopus</taxon>
    </lineage>
</organism>